<dbReference type="OrthoDB" id="405996at2759"/>
<dbReference type="EMBL" id="NAJO01000014">
    <property type="protein sequence ID" value="OQO07693.1"/>
    <property type="molecule type" value="Genomic_DNA"/>
</dbReference>
<dbReference type="EC" id="3.1.3.36" evidence="4"/>
<reference evidence="12" key="1">
    <citation type="submission" date="2017-03" db="EMBL/GenBank/DDBJ databases">
        <title>Genomes of endolithic fungi from Antarctica.</title>
        <authorList>
            <person name="Coleine C."/>
            <person name="Masonjones S."/>
            <person name="Stajich J.E."/>
        </authorList>
    </citation>
    <scope>NUCLEOTIDE SEQUENCE [LARGE SCALE GENOMIC DNA]</scope>
    <source>
        <strain evidence="12">CCFEE 5527</strain>
    </source>
</reference>
<dbReference type="SUPFAM" id="SSF56219">
    <property type="entry name" value="DNase I-like"/>
    <property type="match status" value="1"/>
</dbReference>
<dbReference type="PROSITE" id="PS50275">
    <property type="entry name" value="SAC"/>
    <property type="match status" value="1"/>
</dbReference>
<comment type="similarity">
    <text evidence="3">In the central section; belongs to the inositol 1,4,5-trisphosphate 5-phosphatase family.</text>
</comment>
<dbReference type="GO" id="GO:0046856">
    <property type="term" value="P:phosphatidylinositol dephosphorylation"/>
    <property type="evidence" value="ECO:0007669"/>
    <property type="project" value="InterPro"/>
</dbReference>
<evidence type="ECO:0000256" key="7">
    <source>
        <dbReference type="ARBA" id="ARBA00022801"/>
    </source>
</evidence>
<name>A0A1V8T8F7_9PEZI</name>
<dbReference type="InParanoid" id="A0A1V8T8F7"/>
<evidence type="ECO:0000256" key="5">
    <source>
        <dbReference type="ARBA" id="ARBA00022448"/>
    </source>
</evidence>
<dbReference type="GO" id="GO:0015031">
    <property type="term" value="P:protein transport"/>
    <property type="evidence" value="ECO:0007669"/>
    <property type="project" value="UniProtKB-KW"/>
</dbReference>
<protein>
    <recommendedName>
        <fullName evidence="4">phosphoinositide 5-phosphatase</fullName>
        <ecNumber evidence="4">3.1.3.36</ecNumber>
    </recommendedName>
</protein>
<evidence type="ECO:0000256" key="1">
    <source>
        <dbReference type="ARBA" id="ARBA00004496"/>
    </source>
</evidence>
<dbReference type="InterPro" id="IPR002013">
    <property type="entry name" value="SAC_dom"/>
</dbReference>
<dbReference type="PANTHER" id="PTHR11200">
    <property type="entry name" value="INOSITOL 5-PHOSPHATASE"/>
    <property type="match status" value="1"/>
</dbReference>
<evidence type="ECO:0000256" key="6">
    <source>
        <dbReference type="ARBA" id="ARBA00022490"/>
    </source>
</evidence>
<feature type="domain" description="SAC" evidence="10">
    <location>
        <begin position="158"/>
        <end position="527"/>
    </location>
</feature>
<organism evidence="11 12">
    <name type="scientific">Cryoendolithus antarcticus</name>
    <dbReference type="NCBI Taxonomy" id="1507870"/>
    <lineage>
        <taxon>Eukaryota</taxon>
        <taxon>Fungi</taxon>
        <taxon>Dikarya</taxon>
        <taxon>Ascomycota</taxon>
        <taxon>Pezizomycotina</taxon>
        <taxon>Dothideomycetes</taxon>
        <taxon>Dothideomycetidae</taxon>
        <taxon>Cladosporiales</taxon>
        <taxon>Cladosporiaceae</taxon>
        <taxon>Cryoendolithus</taxon>
    </lineage>
</organism>
<feature type="compositionally biased region" description="Pro residues" evidence="9">
    <location>
        <begin position="1054"/>
        <end position="1063"/>
    </location>
</feature>
<feature type="compositionally biased region" description="Low complexity" evidence="9">
    <location>
        <begin position="1094"/>
        <end position="1116"/>
    </location>
</feature>
<dbReference type="GO" id="GO:0005737">
    <property type="term" value="C:cytoplasm"/>
    <property type="evidence" value="ECO:0007669"/>
    <property type="project" value="UniProtKB-SubCell"/>
</dbReference>
<dbReference type="GO" id="GO:0043813">
    <property type="term" value="F:phosphatidylinositol-3,5-bisphosphate 5-phosphatase activity"/>
    <property type="evidence" value="ECO:0007669"/>
    <property type="project" value="TreeGrafter"/>
</dbReference>
<keyword evidence="12" id="KW-1185">Reference proteome</keyword>
<evidence type="ECO:0000256" key="8">
    <source>
        <dbReference type="ARBA" id="ARBA00022927"/>
    </source>
</evidence>
<keyword evidence="5" id="KW-0813">Transport</keyword>
<evidence type="ECO:0000256" key="3">
    <source>
        <dbReference type="ARBA" id="ARBA00009678"/>
    </source>
</evidence>
<dbReference type="SMART" id="SM00128">
    <property type="entry name" value="IPPc"/>
    <property type="match status" value="1"/>
</dbReference>
<dbReference type="GO" id="GO:0004439">
    <property type="term" value="F:phosphatidylinositol-4,5-bisphosphate 5-phosphatase activity"/>
    <property type="evidence" value="ECO:0007669"/>
    <property type="project" value="UniProtKB-EC"/>
</dbReference>
<comment type="caution">
    <text evidence="11">The sequence shown here is derived from an EMBL/GenBank/DDBJ whole genome shotgun (WGS) entry which is preliminary data.</text>
</comment>
<evidence type="ECO:0000259" key="10">
    <source>
        <dbReference type="PROSITE" id="PS50275"/>
    </source>
</evidence>
<dbReference type="InterPro" id="IPR046985">
    <property type="entry name" value="IP5"/>
</dbReference>
<dbReference type="InterPro" id="IPR000300">
    <property type="entry name" value="IPPc"/>
</dbReference>
<dbReference type="Gene3D" id="3.60.10.10">
    <property type="entry name" value="Endonuclease/exonuclease/phosphatase"/>
    <property type="match status" value="1"/>
</dbReference>
<dbReference type="AlphaFoldDB" id="A0A1V8T8F7"/>
<comment type="similarity">
    <text evidence="2">Belongs to the synaptojanin family.</text>
</comment>
<keyword evidence="6" id="KW-0963">Cytoplasm</keyword>
<dbReference type="FunCoup" id="A0A1V8T8F7">
    <property type="interactions" value="681"/>
</dbReference>
<comment type="subcellular location">
    <subcellularLocation>
        <location evidence="1">Cytoplasm</location>
    </subcellularLocation>
</comment>
<evidence type="ECO:0000256" key="9">
    <source>
        <dbReference type="SAM" id="MobiDB-lite"/>
    </source>
</evidence>
<dbReference type="Pfam" id="PF02383">
    <property type="entry name" value="Syja_N"/>
    <property type="match status" value="1"/>
</dbReference>
<keyword evidence="7" id="KW-0378">Hydrolase</keyword>
<dbReference type="GO" id="GO:0016020">
    <property type="term" value="C:membrane"/>
    <property type="evidence" value="ECO:0007669"/>
    <property type="project" value="TreeGrafter"/>
</dbReference>
<proteinExistence type="inferred from homology"/>
<evidence type="ECO:0000313" key="12">
    <source>
        <dbReference type="Proteomes" id="UP000192596"/>
    </source>
</evidence>
<evidence type="ECO:0000256" key="4">
    <source>
        <dbReference type="ARBA" id="ARBA00013044"/>
    </source>
</evidence>
<feature type="compositionally biased region" description="Polar residues" evidence="9">
    <location>
        <begin position="1019"/>
        <end position="1053"/>
    </location>
</feature>
<dbReference type="STRING" id="1507870.A0A1V8T8F7"/>
<sequence>MRVLVRADPQRSIALATETHVLIFRHSSSSTESRTGSSTSVAEHGAPKCIVEFLPWEKADMEDYRSLSSLKAFGTLGLVTLAGDVFLCVVNSASRVATVRPGEDVQRIGSVEFHCLNRSDYDHLLNDQINPFPTDGLDADGHDHGHKESLLEHPCMALKKLLSGGTFYYSADFDLTKRVQDRPAETSSVAIDSLDGGFLWNTYMIQPLVDFRSRLSDGERRALDASRILTSAIRGFALSVTIPAASSPARIAKTGQPSSMTLISRLSCRRAGTRFNSRGIDDDGNVANFVETETIFNTDYICFSYVQCRGSVPLFWEQASGLPGQQKVTITRSFEATQPAFDEHFMNLSKAYGDVHVVNLLSKEKPAETELTRQYDQHIRRYVQPANDGGSHERRDIRSINYDFHAETRGPHGYEAASGIKHNIQDSTSSFEYYLSEETQEQARVEPNGRRATLRGPQEVLKQNGIFRTNCLDCLDRTNLVQTIISQIALDTFLRQHEDRAPTSDFWARHGILWADCGDALSKIYAGTGALKSSFTRHGKMSLAGAVADLRKSAQRLYINNFEDKGRQNTIDMLLGRLMGQMPVHLYDPINDFVTAELERRQTEFTEPKSITVWVGTFNLNGKTNGLHDDLSSWLCPEVEEKLQLPEIVAVAFQEIVELNAQQIVQTDMYRRHQWDEAVRETLNKKTAQLGSEDYVLLRGGQLVGASLSVFVRVSALPFIKNVEGSIKKTGLSGMAGNKGAVAIRMDYADTSLCLVTAHLAAGFANYEERNQDYRTISTGLRFQRNRTIEDHKTIIWFGDFNYRIGLGNERVRQLIDAKDLGTLYENDQLNLQMVNGRTFPYYSEKTPTFMPTYKYNLNSDLYDTSEKGRIPAWCDRILTRGDNLRQLYYEASPLRFSDHRPVWGPFDCKVNVVNEVDKERISSELYAKRRIAVGKNTAIVRDGASDDESINGYDSLEPGLPPASSDKRKWWLDGGMPARSTVHAPSEARAPNPNRPANPFTPSSEPDWVKIDKPSAPPSRNASRQISAQSSSGTLNRPTAESRTFSPHSNSHPDPPTQPPRPVAALDGASSPPSQQTHLKATLRKPAPPQKPQKPNVLRSNSSTSTVSTSSTRATAPPPPAPRRGGITTAPTADADFPPPPRRVAGLGDRVLAPAPTPTKQKGGEHANGDGEMPPGLPPRRQTGLMDQDGADKIKGWDVLRPT</sequence>
<dbReference type="Pfam" id="PF22669">
    <property type="entry name" value="Exo_endo_phos2"/>
    <property type="match status" value="1"/>
</dbReference>
<dbReference type="PANTHER" id="PTHR11200:SF257">
    <property type="entry name" value="PHOSPHOINOSITIDE 5-PHOSPHATASE"/>
    <property type="match status" value="1"/>
</dbReference>
<feature type="compositionally biased region" description="Low complexity" evidence="9">
    <location>
        <begin position="989"/>
        <end position="999"/>
    </location>
</feature>
<feature type="region of interest" description="Disordered" evidence="9">
    <location>
        <begin position="945"/>
        <end position="1204"/>
    </location>
</feature>
<dbReference type="Proteomes" id="UP000192596">
    <property type="component" value="Unassembled WGS sequence"/>
</dbReference>
<evidence type="ECO:0000256" key="2">
    <source>
        <dbReference type="ARBA" id="ARBA00008943"/>
    </source>
</evidence>
<gene>
    <name evidence="11" type="ORF">B0A48_07390</name>
</gene>
<feature type="compositionally biased region" description="Basic and acidic residues" evidence="9">
    <location>
        <begin position="1191"/>
        <end position="1204"/>
    </location>
</feature>
<dbReference type="InterPro" id="IPR036691">
    <property type="entry name" value="Endo/exonu/phosph_ase_sf"/>
</dbReference>
<dbReference type="FunFam" id="3.60.10.10:FF:000029">
    <property type="entry name" value="Inositol polyphosphate 5-phosphatase"/>
    <property type="match status" value="1"/>
</dbReference>
<evidence type="ECO:0000313" key="11">
    <source>
        <dbReference type="EMBL" id="OQO07693.1"/>
    </source>
</evidence>
<keyword evidence="8" id="KW-0653">Protein transport</keyword>
<accession>A0A1V8T8F7</accession>